<evidence type="ECO:0000313" key="1">
    <source>
        <dbReference type="EMBL" id="CRK92198.1"/>
    </source>
</evidence>
<protein>
    <submittedName>
        <fullName evidence="1">CLUMA_CG005778, isoform A</fullName>
    </submittedName>
</protein>
<gene>
    <name evidence="1" type="ORF">CLUMA_CG005778</name>
</gene>
<proteinExistence type="predicted"/>
<dbReference type="Proteomes" id="UP000183832">
    <property type="component" value="Unassembled WGS sequence"/>
</dbReference>
<evidence type="ECO:0000313" key="2">
    <source>
        <dbReference type="Proteomes" id="UP000183832"/>
    </source>
</evidence>
<reference evidence="1 2" key="1">
    <citation type="submission" date="2015-04" db="EMBL/GenBank/DDBJ databases">
        <authorList>
            <person name="Syromyatnikov M.Y."/>
            <person name="Popov V.N."/>
        </authorList>
    </citation>
    <scope>NUCLEOTIDE SEQUENCE [LARGE SCALE GENOMIC DNA]</scope>
</reference>
<dbReference type="EMBL" id="CVRI01000024">
    <property type="protein sequence ID" value="CRK92198.1"/>
    <property type="molecule type" value="Genomic_DNA"/>
</dbReference>
<dbReference type="AlphaFoldDB" id="A0A1J1I060"/>
<keyword evidence="2" id="KW-1185">Reference proteome</keyword>
<name>A0A1J1I060_9DIPT</name>
<organism evidence="1 2">
    <name type="scientific">Clunio marinus</name>
    <dbReference type="NCBI Taxonomy" id="568069"/>
    <lineage>
        <taxon>Eukaryota</taxon>
        <taxon>Metazoa</taxon>
        <taxon>Ecdysozoa</taxon>
        <taxon>Arthropoda</taxon>
        <taxon>Hexapoda</taxon>
        <taxon>Insecta</taxon>
        <taxon>Pterygota</taxon>
        <taxon>Neoptera</taxon>
        <taxon>Endopterygota</taxon>
        <taxon>Diptera</taxon>
        <taxon>Nematocera</taxon>
        <taxon>Chironomoidea</taxon>
        <taxon>Chironomidae</taxon>
        <taxon>Clunio</taxon>
    </lineage>
</organism>
<accession>A0A1J1I060</accession>
<sequence>MELDCHLFCCFIMQVSIQNIKNRSVQTSNNHMKPNRARSNLFDFKFSKLKTSRVDLEKIEFYEYIQVMLKLSQHYNVLI</sequence>